<protein>
    <submittedName>
        <fullName evidence="2">Helix-turn-helix transcriptional regulator</fullName>
    </submittedName>
</protein>
<dbReference type="RefSeq" id="WP_393176988.1">
    <property type="nucleotide sequence ID" value="NZ_JBICRM010000057.1"/>
</dbReference>
<dbReference type="PROSITE" id="PS50943">
    <property type="entry name" value="HTH_CROC1"/>
    <property type="match status" value="1"/>
</dbReference>
<dbReference type="Gene3D" id="1.10.260.40">
    <property type="entry name" value="lambda repressor-like DNA-binding domains"/>
    <property type="match status" value="1"/>
</dbReference>
<dbReference type="Pfam" id="PF13560">
    <property type="entry name" value="HTH_31"/>
    <property type="match status" value="1"/>
</dbReference>
<evidence type="ECO:0000313" key="3">
    <source>
        <dbReference type="Proteomes" id="UP001603978"/>
    </source>
</evidence>
<dbReference type="Gene3D" id="3.30.450.180">
    <property type="match status" value="1"/>
</dbReference>
<evidence type="ECO:0000259" key="1">
    <source>
        <dbReference type="PROSITE" id="PS50943"/>
    </source>
</evidence>
<reference evidence="2 3" key="1">
    <citation type="submission" date="2024-10" db="EMBL/GenBank/DDBJ databases">
        <authorList>
            <person name="Topkara A.R."/>
            <person name="Saygin H."/>
        </authorList>
    </citation>
    <scope>NUCLEOTIDE SEQUENCE [LARGE SCALE GENOMIC DNA]</scope>
    <source>
        <strain evidence="2 3">M3C6</strain>
    </source>
</reference>
<comment type="caution">
    <text evidence="2">The sequence shown here is derived from an EMBL/GenBank/DDBJ whole genome shotgun (WGS) entry which is preliminary data.</text>
</comment>
<dbReference type="PANTHER" id="PTHR35010">
    <property type="entry name" value="BLL4672 PROTEIN-RELATED"/>
    <property type="match status" value="1"/>
</dbReference>
<dbReference type="Pfam" id="PF17765">
    <property type="entry name" value="MLTR_LBD"/>
    <property type="match status" value="1"/>
</dbReference>
<evidence type="ECO:0000313" key="2">
    <source>
        <dbReference type="EMBL" id="MFG1710815.1"/>
    </source>
</evidence>
<dbReference type="InterPro" id="IPR010982">
    <property type="entry name" value="Lambda_DNA-bd_dom_sf"/>
</dbReference>
<gene>
    <name evidence="2" type="ORF">ACFLIM_47410</name>
</gene>
<accession>A0ABW7ATV1</accession>
<dbReference type="SMART" id="SM00530">
    <property type="entry name" value="HTH_XRE"/>
    <property type="match status" value="1"/>
</dbReference>
<feature type="domain" description="HTH cro/C1-type" evidence="1">
    <location>
        <begin position="35"/>
        <end position="83"/>
    </location>
</feature>
<sequence>MSSSSPLGQYLRARRELVQPEEVGLPRQERRRVPGLRREELAMLAGISGDYYLRLEQGKDRHPSVQVLDALARALRLDDAATAHLHQLAQPKLAIRRPARVERVPTGILHLLDLYDRTPAFVQNRFMDVLAANPLAAALSPNFAIGTNLLMAAFLDPADSRLYLDWDQVAEDVVAAVRPLAGEEIDSPRLAEIIGELSVRSDRFQHLWARHDVRPKTGGMRRLNHPQVGRIELRHEKLIIAGTTGQMLVIYHAEPGTPSADALALLTSLAAGSQAPASHTLRPDTA</sequence>
<dbReference type="Proteomes" id="UP001603978">
    <property type="component" value="Unassembled WGS sequence"/>
</dbReference>
<proteinExistence type="predicted"/>
<keyword evidence="3" id="KW-1185">Reference proteome</keyword>
<dbReference type="CDD" id="cd00093">
    <property type="entry name" value="HTH_XRE"/>
    <property type="match status" value="1"/>
</dbReference>
<dbReference type="InterPro" id="IPR041413">
    <property type="entry name" value="MLTR_LBD"/>
</dbReference>
<dbReference type="EMBL" id="JBICRM010000057">
    <property type="protein sequence ID" value="MFG1710815.1"/>
    <property type="molecule type" value="Genomic_DNA"/>
</dbReference>
<dbReference type="InterPro" id="IPR001387">
    <property type="entry name" value="Cro/C1-type_HTH"/>
</dbReference>
<name>A0ABW7ATV1_9ACTN</name>
<organism evidence="2 3">
    <name type="scientific">Nonomuraea marmarensis</name>
    <dbReference type="NCBI Taxonomy" id="3351344"/>
    <lineage>
        <taxon>Bacteria</taxon>
        <taxon>Bacillati</taxon>
        <taxon>Actinomycetota</taxon>
        <taxon>Actinomycetes</taxon>
        <taxon>Streptosporangiales</taxon>
        <taxon>Streptosporangiaceae</taxon>
        <taxon>Nonomuraea</taxon>
    </lineage>
</organism>
<dbReference type="PANTHER" id="PTHR35010:SF2">
    <property type="entry name" value="BLL4672 PROTEIN"/>
    <property type="match status" value="1"/>
</dbReference>
<dbReference type="SUPFAM" id="SSF47413">
    <property type="entry name" value="lambda repressor-like DNA-binding domains"/>
    <property type="match status" value="1"/>
</dbReference>